<evidence type="ECO:0008006" key="4">
    <source>
        <dbReference type="Google" id="ProtNLM"/>
    </source>
</evidence>
<evidence type="ECO:0000313" key="2">
    <source>
        <dbReference type="EMBL" id="BCT90996.1"/>
    </source>
</evidence>
<evidence type="ECO:0000256" key="1">
    <source>
        <dbReference type="SAM" id="MobiDB-lite"/>
    </source>
</evidence>
<dbReference type="InterPro" id="IPR036514">
    <property type="entry name" value="SGNH_hydro_sf"/>
</dbReference>
<proteinExistence type="predicted"/>
<feature type="compositionally biased region" description="Basic and acidic residues" evidence="1">
    <location>
        <begin position="75"/>
        <end position="88"/>
    </location>
</feature>
<accession>A0ABM7Q1A1</accession>
<name>A0ABM7Q1A1_9GAMM</name>
<reference evidence="2 3" key="1">
    <citation type="submission" date="2021-03" db="EMBL/GenBank/DDBJ databases">
        <title>Complete Genome Sequences of Two Lysobacter Strains Isolated from Sea Water (Lysobacter caseinilyticus) and Soil (Lysobacter helvus) in South Korea.</title>
        <authorList>
            <person name="Watanabe Y."/>
            <person name="Arakawa K."/>
        </authorList>
    </citation>
    <scope>NUCLEOTIDE SEQUENCE [LARGE SCALE GENOMIC DNA]</scope>
    <source>
        <strain evidence="2 3">KVB24</strain>
    </source>
</reference>
<protein>
    <recommendedName>
        <fullName evidence="4">SGNH hydrolase-type esterase domain-containing protein</fullName>
    </recommendedName>
</protein>
<dbReference type="Gene3D" id="3.40.50.1110">
    <property type="entry name" value="SGNH hydrolase"/>
    <property type="match status" value="1"/>
</dbReference>
<evidence type="ECO:0000313" key="3">
    <source>
        <dbReference type="Proteomes" id="UP000681317"/>
    </source>
</evidence>
<feature type="compositionally biased region" description="Basic residues" evidence="1">
    <location>
        <begin position="51"/>
        <end position="60"/>
    </location>
</feature>
<organism evidence="2 3">
    <name type="scientific">Noviluteimonas caseinilytica</name>
    <dbReference type="NCBI Taxonomy" id="2675101"/>
    <lineage>
        <taxon>Bacteria</taxon>
        <taxon>Pseudomonadati</taxon>
        <taxon>Pseudomonadota</taxon>
        <taxon>Gammaproteobacteria</taxon>
        <taxon>Lysobacterales</taxon>
        <taxon>Lysobacteraceae</taxon>
        <taxon>Noviluteimonas</taxon>
    </lineage>
</organism>
<gene>
    <name evidence="2" type="ORF">LYSCAS_00200</name>
</gene>
<feature type="compositionally biased region" description="Low complexity" evidence="1">
    <location>
        <begin position="61"/>
        <end position="73"/>
    </location>
</feature>
<dbReference type="Proteomes" id="UP000681317">
    <property type="component" value="Chromosome"/>
</dbReference>
<dbReference type="SUPFAM" id="SSF52266">
    <property type="entry name" value="SGNH hydrolase"/>
    <property type="match status" value="1"/>
</dbReference>
<dbReference type="EMBL" id="AP024545">
    <property type="protein sequence ID" value="BCT90996.1"/>
    <property type="molecule type" value="Genomic_DNA"/>
</dbReference>
<dbReference type="RefSeq" id="WP_213435034.1">
    <property type="nucleotide sequence ID" value="NZ_AP024545.1"/>
</dbReference>
<feature type="compositionally biased region" description="Basic residues" evidence="1">
    <location>
        <begin position="1"/>
        <end position="32"/>
    </location>
</feature>
<feature type="region of interest" description="Disordered" evidence="1">
    <location>
        <begin position="1"/>
        <end position="88"/>
    </location>
</feature>
<sequence length="383" mass="41706">MAKGPRKSVGRKSARKAAPKKAARKTPAKKVAKSVASGPPLTLEEAQALARARRPVRTTRRALAAATTTPAAVGAERKRLQQSHDEERARRLQEYEDTMALLKQRGVRRTTTARKTTKATKARRTLAKNAGGSASFKPLQVLAEGDSWFDYPIPLFGGGIIPRLQKRLGVPILNMADAGDEVRFMLGVAQRKRMVQMLLNGCPAGGPWDVLLFSGGGNDIVDNPMALWVRNFTAGGSAASQLHQPRFDTALALVRAGYEDLIELRDGLSPTTHLVFHGYDFAIPDGRGVCNYGPWLKPTFDLRGFPSQAAGQAVVKVMLQQFQAMLTQLAGAHPKVTCVATQGTLAPQASSWHNELHPAKTGFETFATKFQQHLKTLFPTRVQ</sequence>
<keyword evidence="3" id="KW-1185">Reference proteome</keyword>